<keyword evidence="6 8" id="KW-1133">Transmembrane helix</keyword>
<feature type="transmembrane region" description="Helical" evidence="8">
    <location>
        <begin position="139"/>
        <end position="164"/>
    </location>
</feature>
<proteinExistence type="inferred from homology"/>
<feature type="transmembrane region" description="Helical" evidence="8">
    <location>
        <begin position="69"/>
        <end position="89"/>
    </location>
</feature>
<dbReference type="GO" id="GO:1903785">
    <property type="term" value="P:L-valine transmembrane transport"/>
    <property type="evidence" value="ECO:0007669"/>
    <property type="project" value="TreeGrafter"/>
</dbReference>
<gene>
    <name evidence="9" type="ORF">HHL28_07960</name>
</gene>
<comment type="similarity">
    <text evidence="2">Belongs to the AzlC family.</text>
</comment>
<evidence type="ECO:0000256" key="5">
    <source>
        <dbReference type="ARBA" id="ARBA00022692"/>
    </source>
</evidence>
<keyword evidence="3" id="KW-0813">Transport</keyword>
<dbReference type="PANTHER" id="PTHR34979:SF1">
    <property type="entry name" value="INNER MEMBRANE PROTEIN YGAZ"/>
    <property type="match status" value="1"/>
</dbReference>
<dbReference type="Proteomes" id="UP000501891">
    <property type="component" value="Chromosome"/>
</dbReference>
<dbReference type="AlphaFoldDB" id="A0A858R6L0"/>
<feature type="transmembrane region" description="Helical" evidence="8">
    <location>
        <begin position="109"/>
        <end position="127"/>
    </location>
</feature>
<keyword evidence="4" id="KW-1003">Cell membrane</keyword>
<dbReference type="KEGG" id="acru:HHL28_07960"/>
<feature type="transmembrane region" description="Helical" evidence="8">
    <location>
        <begin position="21"/>
        <end position="39"/>
    </location>
</feature>
<keyword evidence="10" id="KW-1185">Reference proteome</keyword>
<evidence type="ECO:0000256" key="2">
    <source>
        <dbReference type="ARBA" id="ARBA00010735"/>
    </source>
</evidence>
<comment type="subcellular location">
    <subcellularLocation>
        <location evidence="1">Cell membrane</location>
        <topology evidence="1">Multi-pass membrane protein</topology>
    </subcellularLocation>
</comment>
<evidence type="ECO:0000256" key="8">
    <source>
        <dbReference type="SAM" id="Phobius"/>
    </source>
</evidence>
<evidence type="ECO:0000313" key="9">
    <source>
        <dbReference type="EMBL" id="QJE73028.1"/>
    </source>
</evidence>
<dbReference type="PANTHER" id="PTHR34979">
    <property type="entry name" value="INNER MEMBRANE PROTEIN YGAZ"/>
    <property type="match status" value="1"/>
</dbReference>
<evidence type="ECO:0000256" key="1">
    <source>
        <dbReference type="ARBA" id="ARBA00004651"/>
    </source>
</evidence>
<protein>
    <submittedName>
        <fullName evidence="9">AzlC family ABC transporter permease</fullName>
    </submittedName>
</protein>
<evidence type="ECO:0000256" key="7">
    <source>
        <dbReference type="ARBA" id="ARBA00023136"/>
    </source>
</evidence>
<sequence length="255" mass="27026">MGRDGVPVARGAVIRAALREAFGIPGLVLAASYLGFGSLVRETGFPLWFGLASTATGWALPGQVALVELAALGSSLLVIGMAVGLTNARLMPMTVTLLPSLRRPGVGSWRYYAIAHLIAVTSWANGMRETPRLAQEHRFAWFATFAVSLWTITLVSTAAGFFLAGLVPKPVTLALVFLNPLYFLLLFLLDLRPRSKVLALAFGTVLGPVFHWLGGEWGLLATGLVGGTAAFLVNRALPKERPAPPAPVGEAPDDV</sequence>
<keyword evidence="7 8" id="KW-0472">Membrane</keyword>
<feature type="transmembrane region" description="Helical" evidence="8">
    <location>
        <begin position="219"/>
        <end position="237"/>
    </location>
</feature>
<accession>A0A858R6L0</accession>
<name>A0A858R6L0_9PROT</name>
<evidence type="ECO:0000256" key="6">
    <source>
        <dbReference type="ARBA" id="ARBA00022989"/>
    </source>
</evidence>
<evidence type="ECO:0000256" key="3">
    <source>
        <dbReference type="ARBA" id="ARBA00022448"/>
    </source>
</evidence>
<organism evidence="9 10">
    <name type="scientific">Aerophototrophica crusticola</name>
    <dbReference type="NCBI Taxonomy" id="1709002"/>
    <lineage>
        <taxon>Bacteria</taxon>
        <taxon>Pseudomonadati</taxon>
        <taxon>Pseudomonadota</taxon>
        <taxon>Alphaproteobacteria</taxon>
        <taxon>Rhodospirillales</taxon>
        <taxon>Rhodospirillaceae</taxon>
        <taxon>Aerophototrophica</taxon>
    </lineage>
</organism>
<keyword evidence="5 8" id="KW-0812">Transmembrane</keyword>
<dbReference type="Pfam" id="PF03591">
    <property type="entry name" value="AzlC"/>
    <property type="match status" value="1"/>
</dbReference>
<evidence type="ECO:0000256" key="4">
    <source>
        <dbReference type="ARBA" id="ARBA00022475"/>
    </source>
</evidence>
<dbReference type="InterPro" id="IPR011606">
    <property type="entry name" value="Brnchd-chn_aa_trnsp_permease"/>
</dbReference>
<evidence type="ECO:0000313" key="10">
    <source>
        <dbReference type="Proteomes" id="UP000501891"/>
    </source>
</evidence>
<dbReference type="EMBL" id="CP051775">
    <property type="protein sequence ID" value="QJE73028.1"/>
    <property type="molecule type" value="Genomic_DNA"/>
</dbReference>
<feature type="transmembrane region" description="Helical" evidence="8">
    <location>
        <begin position="170"/>
        <end position="189"/>
    </location>
</feature>
<dbReference type="GO" id="GO:0005886">
    <property type="term" value="C:plasma membrane"/>
    <property type="evidence" value="ECO:0007669"/>
    <property type="project" value="UniProtKB-SubCell"/>
</dbReference>
<reference evidence="9" key="1">
    <citation type="submission" date="2020-04" db="EMBL/GenBank/DDBJ databases">
        <title>A desert anoxygenic phototrophic bacterium fixes CO2 using RubisCO under aerobic conditions.</title>
        <authorList>
            <person name="Tang K."/>
        </authorList>
    </citation>
    <scope>NUCLEOTIDE SEQUENCE [LARGE SCALE GENOMIC DNA]</scope>
    <source>
        <strain evidence="9">MIMtkB3</strain>
    </source>
</reference>